<sequence>MIGENGDFSRLLLPSGDPFVTGLMGPEPAYPDGATEQMAQTSGAEDAAGGDGDAGQDGLVGQSVDWSDPLLLAGAGISLGSGVDFLSGGGSSTAPETGREEEDDLAQIIDDFTGGESEALDPSEYDMDTQEADAESAAEDVAGDRLVRMMSPWTARLSVPLKRQMSCQMRSLTLRSICWLNC</sequence>
<accession>A0ABW2AZK4</accession>
<evidence type="ECO:0000313" key="3">
    <source>
        <dbReference type="Proteomes" id="UP001596353"/>
    </source>
</evidence>
<proteinExistence type="predicted"/>
<protein>
    <submittedName>
        <fullName evidence="2">Uncharacterized protein</fullName>
    </submittedName>
</protein>
<dbReference type="EMBL" id="JBHSWG010000001">
    <property type="protein sequence ID" value="MFC6758875.1"/>
    <property type="molecule type" value="Genomic_DNA"/>
</dbReference>
<evidence type="ECO:0000313" key="2">
    <source>
        <dbReference type="EMBL" id="MFC6758875.1"/>
    </source>
</evidence>
<name>A0ABW2AZK4_9RHOB</name>
<comment type="caution">
    <text evidence="2">The sequence shown here is derived from an EMBL/GenBank/DDBJ whole genome shotgun (WGS) entry which is preliminary data.</text>
</comment>
<feature type="region of interest" description="Disordered" evidence="1">
    <location>
        <begin position="1"/>
        <end position="62"/>
    </location>
</feature>
<organism evidence="2 3">
    <name type="scientific">Sulfitobacter porphyrae</name>
    <dbReference type="NCBI Taxonomy" id="1246864"/>
    <lineage>
        <taxon>Bacteria</taxon>
        <taxon>Pseudomonadati</taxon>
        <taxon>Pseudomonadota</taxon>
        <taxon>Alphaproteobacteria</taxon>
        <taxon>Rhodobacterales</taxon>
        <taxon>Roseobacteraceae</taxon>
        <taxon>Sulfitobacter</taxon>
    </lineage>
</organism>
<reference evidence="3" key="1">
    <citation type="journal article" date="2019" name="Int. J. Syst. Evol. Microbiol.">
        <title>The Global Catalogue of Microorganisms (GCM) 10K type strain sequencing project: providing services to taxonomists for standard genome sequencing and annotation.</title>
        <authorList>
            <consortium name="The Broad Institute Genomics Platform"/>
            <consortium name="The Broad Institute Genome Sequencing Center for Infectious Disease"/>
            <person name="Wu L."/>
            <person name="Ma J."/>
        </authorList>
    </citation>
    <scope>NUCLEOTIDE SEQUENCE [LARGE SCALE GENOMIC DNA]</scope>
    <source>
        <strain evidence="3">CCUG 66188</strain>
    </source>
</reference>
<gene>
    <name evidence="2" type="ORF">ACFQFQ_04095</name>
</gene>
<keyword evidence="3" id="KW-1185">Reference proteome</keyword>
<feature type="compositionally biased region" description="Acidic residues" evidence="1">
    <location>
        <begin position="118"/>
        <end position="138"/>
    </location>
</feature>
<evidence type="ECO:0000256" key="1">
    <source>
        <dbReference type="SAM" id="MobiDB-lite"/>
    </source>
</evidence>
<feature type="region of interest" description="Disordered" evidence="1">
    <location>
        <begin position="114"/>
        <end position="143"/>
    </location>
</feature>
<dbReference type="Proteomes" id="UP001596353">
    <property type="component" value="Unassembled WGS sequence"/>
</dbReference>